<protein>
    <recommendedName>
        <fullName evidence="1">sulfate adenylyltransferase</fullName>
        <ecNumber evidence="1">2.7.7.4</ecNumber>
    </recommendedName>
</protein>
<reference evidence="9" key="1">
    <citation type="journal article" date="2019" name="Int. J. Syst. Evol. Microbiol.">
        <title>The Global Catalogue of Microorganisms (GCM) 10K type strain sequencing project: providing services to taxonomists for standard genome sequencing and annotation.</title>
        <authorList>
            <consortium name="The Broad Institute Genomics Platform"/>
            <consortium name="The Broad Institute Genome Sequencing Center for Infectious Disease"/>
            <person name="Wu L."/>
            <person name="Ma J."/>
        </authorList>
    </citation>
    <scope>NUCLEOTIDE SEQUENCE [LARGE SCALE GENOMIC DNA]</scope>
    <source>
        <strain evidence="9">KCTC 42498</strain>
    </source>
</reference>
<dbReference type="InterPro" id="IPR031157">
    <property type="entry name" value="G_TR_CS"/>
</dbReference>
<dbReference type="InterPro" id="IPR009000">
    <property type="entry name" value="Transl_B-barrel_sf"/>
</dbReference>
<dbReference type="PROSITE" id="PS00301">
    <property type="entry name" value="G_TR_1"/>
    <property type="match status" value="1"/>
</dbReference>
<dbReference type="InterPro" id="IPR041757">
    <property type="entry name" value="CysN_GTP-bd"/>
</dbReference>
<dbReference type="Gene3D" id="3.40.50.300">
    <property type="entry name" value="P-loop containing nucleotide triphosphate hydrolases"/>
    <property type="match status" value="1"/>
</dbReference>
<organism evidence="8 9">
    <name type="scientific">Pontibacter locisalis</name>
    <dbReference type="NCBI Taxonomy" id="1719035"/>
    <lineage>
        <taxon>Bacteria</taxon>
        <taxon>Pseudomonadati</taxon>
        <taxon>Bacteroidota</taxon>
        <taxon>Cytophagia</taxon>
        <taxon>Cytophagales</taxon>
        <taxon>Hymenobacteraceae</taxon>
        <taxon>Pontibacter</taxon>
    </lineage>
</organism>
<name>A0ABW5IJP3_9BACT</name>
<evidence type="ECO:0000313" key="9">
    <source>
        <dbReference type="Proteomes" id="UP001597544"/>
    </source>
</evidence>
<evidence type="ECO:0000256" key="3">
    <source>
        <dbReference type="ARBA" id="ARBA00022695"/>
    </source>
</evidence>
<sequence>MDLLRFITAGNVDDGKSTLIGRLLYDTRQIFEDQLEAIQSTGRQNEDGQLDLSLLTDGLKAEREQGITIDVAYKYFTTEKRKFIIADTPGHIQYTRNMVTGASNANLAVILVDARKGVQEQTRRHAIISSLLGIPRLVICVNKMDLVGFDETIYREIVQEFSQFASQFRSKKIAFIPVSALKGDNVAVPSENMFWYEGPTVLNYLETVPVASDINLDDARFPVQYVIRPLTAEHHDYRGYAGKIISGTYKAGDEVTVLPSGQTTTIRTLALGNQDLQEAFAPMSVVLQLNDEIDVSRGDTIVKSKDNLEATREFGAIVCWMHKKALKPGAKMLLRHNATETRCIIQAIDYKLDVNTMEKLDDMDKVVLNEICSVQIKTATPLLLDKYEENRSNGGFILVDEVSFATVGAGMVTEVE</sequence>
<keyword evidence="6" id="KW-0342">GTP-binding</keyword>
<dbReference type="NCBIfam" id="TIGR00231">
    <property type="entry name" value="small_GTP"/>
    <property type="match status" value="1"/>
</dbReference>
<dbReference type="RefSeq" id="WP_377504258.1">
    <property type="nucleotide sequence ID" value="NZ_JBHULU010000009.1"/>
</dbReference>
<dbReference type="EMBL" id="JBHULU010000009">
    <property type="protein sequence ID" value="MFD2513518.1"/>
    <property type="molecule type" value="Genomic_DNA"/>
</dbReference>
<dbReference type="CDD" id="cd03695">
    <property type="entry name" value="CysN_NodQ_II"/>
    <property type="match status" value="1"/>
</dbReference>
<keyword evidence="9" id="KW-1185">Reference proteome</keyword>
<evidence type="ECO:0000256" key="4">
    <source>
        <dbReference type="ARBA" id="ARBA00022741"/>
    </source>
</evidence>
<dbReference type="CDD" id="cd04166">
    <property type="entry name" value="CysN_ATPS"/>
    <property type="match status" value="1"/>
</dbReference>
<dbReference type="PANTHER" id="PTHR23115">
    <property type="entry name" value="TRANSLATION FACTOR"/>
    <property type="match status" value="1"/>
</dbReference>
<evidence type="ECO:0000256" key="5">
    <source>
        <dbReference type="ARBA" id="ARBA00022840"/>
    </source>
</evidence>
<keyword evidence="4" id="KW-0547">Nucleotide-binding</keyword>
<dbReference type="SUPFAM" id="SSF50465">
    <property type="entry name" value="EF-Tu/eEF-1alpha/eIF2-gamma C-terminal domain"/>
    <property type="match status" value="1"/>
</dbReference>
<evidence type="ECO:0000256" key="2">
    <source>
        <dbReference type="ARBA" id="ARBA00022679"/>
    </source>
</evidence>
<dbReference type="InterPro" id="IPR005225">
    <property type="entry name" value="Small_GTP-bd"/>
</dbReference>
<keyword evidence="5" id="KW-0067">ATP-binding</keyword>
<evidence type="ECO:0000256" key="6">
    <source>
        <dbReference type="ARBA" id="ARBA00023134"/>
    </source>
</evidence>
<gene>
    <name evidence="8" type="ORF">ACFSRY_06550</name>
</gene>
<proteinExistence type="predicted"/>
<dbReference type="CDD" id="cd04095">
    <property type="entry name" value="CysN_NoDQ_III"/>
    <property type="match status" value="1"/>
</dbReference>
<dbReference type="SUPFAM" id="SSF52540">
    <property type="entry name" value="P-loop containing nucleoside triphosphate hydrolases"/>
    <property type="match status" value="1"/>
</dbReference>
<dbReference type="SUPFAM" id="SSF50447">
    <property type="entry name" value="Translation proteins"/>
    <property type="match status" value="1"/>
</dbReference>
<dbReference type="InterPro" id="IPR054696">
    <property type="entry name" value="GTP-eEF1A_C"/>
</dbReference>
<feature type="domain" description="Tr-type G" evidence="7">
    <location>
        <begin position="1"/>
        <end position="213"/>
    </location>
</feature>
<dbReference type="InterPro" id="IPR011779">
    <property type="entry name" value="SO4_adenylTrfase_lsu"/>
</dbReference>
<comment type="caution">
    <text evidence="8">The sequence shown here is derived from an EMBL/GenBank/DDBJ whole genome shotgun (WGS) entry which is preliminary data.</text>
</comment>
<dbReference type="Gene3D" id="2.40.30.10">
    <property type="entry name" value="Translation factors"/>
    <property type="match status" value="2"/>
</dbReference>
<dbReference type="Pfam" id="PF00009">
    <property type="entry name" value="GTP_EFTU"/>
    <property type="match status" value="1"/>
</dbReference>
<keyword evidence="3 8" id="KW-0548">Nucleotidyltransferase</keyword>
<keyword evidence="2" id="KW-0808">Transferase</keyword>
<dbReference type="InterPro" id="IPR027417">
    <property type="entry name" value="P-loop_NTPase"/>
</dbReference>
<dbReference type="GO" id="GO:0016779">
    <property type="term" value="F:nucleotidyltransferase activity"/>
    <property type="evidence" value="ECO:0007669"/>
    <property type="project" value="UniProtKB-KW"/>
</dbReference>
<dbReference type="InterPro" id="IPR009001">
    <property type="entry name" value="Transl_elong_EF1A/Init_IF2_C"/>
</dbReference>
<dbReference type="InterPro" id="IPR044138">
    <property type="entry name" value="CysN_II"/>
</dbReference>
<evidence type="ECO:0000256" key="1">
    <source>
        <dbReference type="ARBA" id="ARBA00012391"/>
    </source>
</evidence>
<dbReference type="Pfam" id="PF22594">
    <property type="entry name" value="GTP-eEF1A_C"/>
    <property type="match status" value="1"/>
</dbReference>
<evidence type="ECO:0000259" key="7">
    <source>
        <dbReference type="PROSITE" id="PS51722"/>
    </source>
</evidence>
<dbReference type="PRINTS" id="PR00315">
    <property type="entry name" value="ELONGATNFCT"/>
</dbReference>
<evidence type="ECO:0000313" key="8">
    <source>
        <dbReference type="EMBL" id="MFD2513518.1"/>
    </source>
</evidence>
<accession>A0ABW5IJP3</accession>
<dbReference type="Proteomes" id="UP001597544">
    <property type="component" value="Unassembled WGS sequence"/>
</dbReference>
<dbReference type="InterPro" id="IPR050100">
    <property type="entry name" value="TRAFAC_GTPase_members"/>
</dbReference>
<dbReference type="EC" id="2.7.7.4" evidence="1"/>
<dbReference type="PROSITE" id="PS51722">
    <property type="entry name" value="G_TR_2"/>
    <property type="match status" value="1"/>
</dbReference>
<dbReference type="NCBIfam" id="TIGR02034">
    <property type="entry name" value="CysN"/>
    <property type="match status" value="1"/>
</dbReference>
<dbReference type="InterPro" id="IPR000795">
    <property type="entry name" value="T_Tr_GTP-bd_dom"/>
</dbReference>
<dbReference type="InterPro" id="IPR044139">
    <property type="entry name" value="CysN_NoDQ_III"/>
</dbReference>